<proteinExistence type="predicted"/>
<dbReference type="OrthoDB" id="5983996at2759"/>
<dbReference type="GO" id="GO:0015074">
    <property type="term" value="P:DNA integration"/>
    <property type="evidence" value="ECO:0007669"/>
    <property type="project" value="InterPro"/>
</dbReference>
<gene>
    <name evidence="2" type="ORF">PACLA_8A010685</name>
</gene>
<dbReference type="EMBL" id="CACRXK020036419">
    <property type="protein sequence ID" value="CAB4044826.1"/>
    <property type="molecule type" value="Genomic_DNA"/>
</dbReference>
<dbReference type="SUPFAM" id="SSF53098">
    <property type="entry name" value="Ribonuclease H-like"/>
    <property type="match status" value="1"/>
</dbReference>
<dbReference type="InterPro" id="IPR001584">
    <property type="entry name" value="Integrase_cat-core"/>
</dbReference>
<dbReference type="PROSITE" id="PS50994">
    <property type="entry name" value="INTEGRASE"/>
    <property type="match status" value="1"/>
</dbReference>
<dbReference type="FunFam" id="3.30.420.10:FF:000063">
    <property type="entry name" value="Retrovirus-related Pol polyprotein from transposon 297-like Protein"/>
    <property type="match status" value="1"/>
</dbReference>
<dbReference type="AlphaFoldDB" id="A0A7D9KEK0"/>
<protein>
    <submittedName>
        <fullName evidence="2">PREDICTED: uncharacterized protein K02A2.6-like</fullName>
    </submittedName>
</protein>
<feature type="compositionally biased region" description="Polar residues" evidence="1">
    <location>
        <begin position="278"/>
        <end position="287"/>
    </location>
</feature>
<dbReference type="PANTHER" id="PTHR37984:SF11">
    <property type="entry name" value="INTEGRASE CATALYTIC DOMAIN-CONTAINING PROTEIN"/>
    <property type="match status" value="1"/>
</dbReference>
<dbReference type="Proteomes" id="UP001152795">
    <property type="component" value="Unassembled WGS sequence"/>
</dbReference>
<dbReference type="InterPro" id="IPR012337">
    <property type="entry name" value="RNaseH-like_sf"/>
</dbReference>
<dbReference type="Gene3D" id="3.30.420.10">
    <property type="entry name" value="Ribonuclease H-like superfamily/Ribonuclease H"/>
    <property type="match status" value="1"/>
</dbReference>
<keyword evidence="3" id="KW-1185">Reference proteome</keyword>
<evidence type="ECO:0000256" key="1">
    <source>
        <dbReference type="SAM" id="MobiDB-lite"/>
    </source>
</evidence>
<sequence>MVQERIKNCIPCQAATQGTMAKPEPLKITPLAKAPWNEIAIDFVGPFPSGETLLVVIDEFSRFPENEILHSTTAVIPKLDGIFSRQGIPKVVKSDNGPPFNSAEFANFASFLGFQHRKVTPYWPLANGEVESFMRTLEKAIRTVHLEKKNWKQEMNVFLRQHRATPHSTTYTSPSEALNSRKLQTLLPQLTEVPNPEADNSIHETDSEKKIKMKEYDDKRRCSETSEIKVVARKGSMVTAERGSQKDTRNVSFFRKIKATFIPEDATVDESDDPIPHSQHNLKQQVAQPPPRRSQRNRQPPKRLRY</sequence>
<comment type="caution">
    <text evidence="2">The sequence shown here is derived from an EMBL/GenBank/DDBJ whole genome shotgun (WGS) entry which is preliminary data.</text>
</comment>
<dbReference type="InterPro" id="IPR036397">
    <property type="entry name" value="RNaseH_sf"/>
</dbReference>
<feature type="region of interest" description="Disordered" evidence="1">
    <location>
        <begin position="264"/>
        <end position="306"/>
    </location>
</feature>
<dbReference type="Pfam" id="PF00665">
    <property type="entry name" value="rve"/>
    <property type="match status" value="1"/>
</dbReference>
<dbReference type="PANTHER" id="PTHR37984">
    <property type="entry name" value="PROTEIN CBG26694"/>
    <property type="match status" value="1"/>
</dbReference>
<organism evidence="2 3">
    <name type="scientific">Paramuricea clavata</name>
    <name type="common">Red gorgonian</name>
    <name type="synonym">Violescent sea-whip</name>
    <dbReference type="NCBI Taxonomy" id="317549"/>
    <lineage>
        <taxon>Eukaryota</taxon>
        <taxon>Metazoa</taxon>
        <taxon>Cnidaria</taxon>
        <taxon>Anthozoa</taxon>
        <taxon>Octocorallia</taxon>
        <taxon>Malacalcyonacea</taxon>
        <taxon>Plexauridae</taxon>
        <taxon>Paramuricea</taxon>
    </lineage>
</organism>
<evidence type="ECO:0000313" key="2">
    <source>
        <dbReference type="EMBL" id="CAB4044826.1"/>
    </source>
</evidence>
<evidence type="ECO:0000313" key="3">
    <source>
        <dbReference type="Proteomes" id="UP001152795"/>
    </source>
</evidence>
<accession>A0A7D9KEK0</accession>
<name>A0A7D9KEK0_PARCT</name>
<feature type="compositionally biased region" description="Basic residues" evidence="1">
    <location>
        <begin position="293"/>
        <end position="306"/>
    </location>
</feature>
<reference evidence="2" key="1">
    <citation type="submission" date="2020-04" db="EMBL/GenBank/DDBJ databases">
        <authorList>
            <person name="Alioto T."/>
            <person name="Alioto T."/>
            <person name="Gomez Garrido J."/>
        </authorList>
    </citation>
    <scope>NUCLEOTIDE SEQUENCE</scope>
    <source>
        <strain evidence="2">A484AB</strain>
    </source>
</reference>
<dbReference type="InterPro" id="IPR050951">
    <property type="entry name" value="Retrovirus_Pol_polyprotein"/>
</dbReference>
<dbReference type="GO" id="GO:0003676">
    <property type="term" value="F:nucleic acid binding"/>
    <property type="evidence" value="ECO:0007669"/>
    <property type="project" value="InterPro"/>
</dbReference>